<gene>
    <name evidence="3" type="ORF">GCM10009710_24470</name>
</gene>
<comment type="caution">
    <text evidence="3">The sequence shown here is derived from an EMBL/GenBank/DDBJ whole genome shotgun (WGS) entry which is preliminary data.</text>
</comment>
<dbReference type="InterPro" id="IPR001054">
    <property type="entry name" value="A/G_cyclase"/>
</dbReference>
<dbReference type="InterPro" id="IPR029787">
    <property type="entry name" value="Nucleotide_cyclase"/>
</dbReference>
<evidence type="ECO:0000313" key="4">
    <source>
        <dbReference type="Proteomes" id="UP001501057"/>
    </source>
</evidence>
<dbReference type="SUPFAM" id="SSF55073">
    <property type="entry name" value="Nucleotide cyclase"/>
    <property type="match status" value="1"/>
</dbReference>
<sequence length="280" mass="30860">MTVLAVLLGLFVIATIGLGVVAIVLRVKLGRARAEVARLEEERLIVAAPTRRRPPRAIRRATYAVKAVAETADMLRTHGVQALVASSIDDLTQWLREDRAAVERATAPDGTVTMFFSDIEGSTELNVSLGDRAFVKVLTRHDEVMRAAIEQHHGEVVKTQGDGFMVVFRWPTDALRAALDVQHRLATDRGRLRTHAVRVRIGVHRGAVVARDGDYFGRNVALAARVAAEAEGGEVLVSNDLREALIDSTEFVFDDVREVELKGFTVTEQLWRVAPSPDDR</sequence>
<protein>
    <recommendedName>
        <fullName evidence="2">Guanylate cyclase domain-containing protein</fullName>
    </recommendedName>
</protein>
<accession>A0ABN2JY80</accession>
<evidence type="ECO:0000313" key="3">
    <source>
        <dbReference type="EMBL" id="GAA1743528.1"/>
    </source>
</evidence>
<evidence type="ECO:0000259" key="2">
    <source>
        <dbReference type="PROSITE" id="PS50125"/>
    </source>
</evidence>
<dbReference type="PANTHER" id="PTHR43081:SF1">
    <property type="entry name" value="ADENYLATE CYCLASE, TERMINAL-DIFFERENTIATION SPECIFIC"/>
    <property type="match status" value="1"/>
</dbReference>
<keyword evidence="4" id="KW-1185">Reference proteome</keyword>
<dbReference type="EMBL" id="BAAAME010000004">
    <property type="protein sequence ID" value="GAA1743528.1"/>
    <property type="molecule type" value="Genomic_DNA"/>
</dbReference>
<dbReference type="RefSeq" id="WP_344201970.1">
    <property type="nucleotide sequence ID" value="NZ_BAAAME010000004.1"/>
</dbReference>
<evidence type="ECO:0000256" key="1">
    <source>
        <dbReference type="ARBA" id="ARBA00005381"/>
    </source>
</evidence>
<proteinExistence type="inferred from homology"/>
<name>A0ABN2JY80_9ACTN</name>
<dbReference type="SMART" id="SM00044">
    <property type="entry name" value="CYCc"/>
    <property type="match status" value="1"/>
</dbReference>
<feature type="domain" description="Guanylate cyclase" evidence="2">
    <location>
        <begin position="113"/>
        <end position="227"/>
    </location>
</feature>
<dbReference type="CDD" id="cd07302">
    <property type="entry name" value="CHD"/>
    <property type="match status" value="1"/>
</dbReference>
<organism evidence="3 4">
    <name type="scientific">Aeromicrobium alkaliterrae</name>
    <dbReference type="NCBI Taxonomy" id="302168"/>
    <lineage>
        <taxon>Bacteria</taxon>
        <taxon>Bacillati</taxon>
        <taxon>Actinomycetota</taxon>
        <taxon>Actinomycetes</taxon>
        <taxon>Propionibacteriales</taxon>
        <taxon>Nocardioidaceae</taxon>
        <taxon>Aeromicrobium</taxon>
    </lineage>
</organism>
<reference evidence="3 4" key="1">
    <citation type="journal article" date="2019" name="Int. J. Syst. Evol. Microbiol.">
        <title>The Global Catalogue of Microorganisms (GCM) 10K type strain sequencing project: providing services to taxonomists for standard genome sequencing and annotation.</title>
        <authorList>
            <consortium name="The Broad Institute Genomics Platform"/>
            <consortium name="The Broad Institute Genome Sequencing Center for Infectious Disease"/>
            <person name="Wu L."/>
            <person name="Ma J."/>
        </authorList>
    </citation>
    <scope>NUCLEOTIDE SEQUENCE [LARGE SCALE GENOMIC DNA]</scope>
    <source>
        <strain evidence="3 4">JCM 13518</strain>
    </source>
</reference>
<dbReference type="PANTHER" id="PTHR43081">
    <property type="entry name" value="ADENYLATE CYCLASE, TERMINAL-DIFFERENTIATION SPECIFIC-RELATED"/>
    <property type="match status" value="1"/>
</dbReference>
<dbReference type="InterPro" id="IPR050697">
    <property type="entry name" value="Adenylyl/Guanylyl_Cyclase_3/4"/>
</dbReference>
<dbReference type="Pfam" id="PF00211">
    <property type="entry name" value="Guanylate_cyc"/>
    <property type="match status" value="1"/>
</dbReference>
<comment type="similarity">
    <text evidence="1">Belongs to the adenylyl cyclase class-3 family.</text>
</comment>
<dbReference type="Gene3D" id="3.30.70.1230">
    <property type="entry name" value="Nucleotide cyclase"/>
    <property type="match status" value="1"/>
</dbReference>
<dbReference type="PROSITE" id="PS50125">
    <property type="entry name" value="GUANYLATE_CYCLASE_2"/>
    <property type="match status" value="1"/>
</dbReference>
<dbReference type="Proteomes" id="UP001501057">
    <property type="component" value="Unassembled WGS sequence"/>
</dbReference>